<evidence type="ECO:0000256" key="1">
    <source>
        <dbReference type="PIRSR" id="PIRSR640198-1"/>
    </source>
</evidence>
<gene>
    <name evidence="4" type="ORF">SAMN04489723_10455</name>
</gene>
<evidence type="ECO:0000313" key="5">
    <source>
        <dbReference type="Proteomes" id="UP000198790"/>
    </source>
</evidence>
<sequence length="513" mass="59491">MNHNTSFSINTPTFHGRNLPESGYIVGYPAIIEHYGLETPIPEVIALINIKHKTYQTEAWMVFTPRYQPEESCYHHLVFALKYEGINLLILKKLFEKLSEREILELLSIEVTGQYSRRIWFLYEWLMEKKLPIPDLIIKNYVTLLDDKLQFSLSKGEKSPRHRIVNNLPGTVNFCPLVRKSKKIKEYASQDFVRLNDQYLKGIRKSILQRAAAFLLLKDSKASFTIEGESPKSKRAARWSQAIGQAGVKDLSHEELCRLQQLVIENTRFIEMGYRKKGGFVGERDKDTFSPLPDHISAKPQDIESLMTGLMESNRLLLLDDTDPIMAAAVIAFGFVFIHPFVDGNGRIHRYLIHHVLAKKQFSKQGLIFPISAAILDSISDYRSVLESYSIPLLDLIEWKETKDHNLEVLNETIDYYRYFDATRQVEFLYKCVKDTIENILPEEVDYLTKFEEFKNFADETFEMPDDMVALLLRFLEQNNGKLSSRAKTKEFKDLSSNEVLEIEKEYSLIFGN</sequence>
<name>A0A1I0Y0Y0_9BACT</name>
<keyword evidence="2" id="KW-0067">ATP-binding</keyword>
<dbReference type="PANTHER" id="PTHR13504">
    <property type="entry name" value="FIDO DOMAIN-CONTAINING PROTEIN DDB_G0283145"/>
    <property type="match status" value="1"/>
</dbReference>
<dbReference type="GO" id="GO:0005524">
    <property type="term" value="F:ATP binding"/>
    <property type="evidence" value="ECO:0007669"/>
    <property type="project" value="UniProtKB-KW"/>
</dbReference>
<accession>A0A1I0Y0Y0</accession>
<feature type="binding site" evidence="2">
    <location>
        <begin position="343"/>
        <end position="350"/>
    </location>
    <ligand>
        <name>ATP</name>
        <dbReference type="ChEBI" id="CHEBI:30616"/>
    </ligand>
</feature>
<dbReference type="Pfam" id="PF02661">
    <property type="entry name" value="Fic"/>
    <property type="match status" value="1"/>
</dbReference>
<dbReference type="PROSITE" id="PS51459">
    <property type="entry name" value="FIDO"/>
    <property type="match status" value="1"/>
</dbReference>
<dbReference type="OrthoDB" id="9814400at2"/>
<dbReference type="Proteomes" id="UP000198790">
    <property type="component" value="Unassembled WGS sequence"/>
</dbReference>
<dbReference type="RefSeq" id="WP_092895424.1">
    <property type="nucleotide sequence ID" value="NZ_FOKK01000004.1"/>
</dbReference>
<protein>
    <submittedName>
        <fullName evidence="4">Fic/DOC family protein</fullName>
    </submittedName>
</protein>
<dbReference type="Gene3D" id="1.10.3290.10">
    <property type="entry name" value="Fido-like domain"/>
    <property type="match status" value="1"/>
</dbReference>
<organism evidence="4 5">
    <name type="scientific">Algoriphagus aquimarinus</name>
    <dbReference type="NCBI Taxonomy" id="237018"/>
    <lineage>
        <taxon>Bacteria</taxon>
        <taxon>Pseudomonadati</taxon>
        <taxon>Bacteroidota</taxon>
        <taxon>Cytophagia</taxon>
        <taxon>Cytophagales</taxon>
        <taxon>Cyclobacteriaceae</taxon>
        <taxon>Algoriphagus</taxon>
    </lineage>
</organism>
<reference evidence="4 5" key="1">
    <citation type="submission" date="2016-10" db="EMBL/GenBank/DDBJ databases">
        <authorList>
            <person name="de Groot N.N."/>
        </authorList>
    </citation>
    <scope>NUCLEOTIDE SEQUENCE [LARGE SCALE GENOMIC DNA]</scope>
    <source>
        <strain evidence="4 5">DSM 23399</strain>
    </source>
</reference>
<feature type="domain" description="Fido" evidence="3">
    <location>
        <begin position="251"/>
        <end position="402"/>
    </location>
</feature>
<evidence type="ECO:0000313" key="4">
    <source>
        <dbReference type="EMBL" id="SFB06945.1"/>
    </source>
</evidence>
<dbReference type="PANTHER" id="PTHR13504:SF38">
    <property type="entry name" value="FIDO DOMAIN-CONTAINING PROTEIN"/>
    <property type="match status" value="1"/>
</dbReference>
<feature type="active site" evidence="1">
    <location>
        <position position="339"/>
    </location>
</feature>
<proteinExistence type="predicted"/>
<dbReference type="EMBL" id="FOKK01000004">
    <property type="protein sequence ID" value="SFB06945.1"/>
    <property type="molecule type" value="Genomic_DNA"/>
</dbReference>
<evidence type="ECO:0000259" key="3">
    <source>
        <dbReference type="PROSITE" id="PS51459"/>
    </source>
</evidence>
<evidence type="ECO:0000256" key="2">
    <source>
        <dbReference type="PIRSR" id="PIRSR640198-2"/>
    </source>
</evidence>
<dbReference type="STRING" id="237018.SAMN04489723_10455"/>
<dbReference type="InterPro" id="IPR003812">
    <property type="entry name" value="Fido"/>
</dbReference>
<keyword evidence="2" id="KW-0547">Nucleotide-binding</keyword>
<dbReference type="InterPro" id="IPR036597">
    <property type="entry name" value="Fido-like_dom_sf"/>
</dbReference>
<keyword evidence="5" id="KW-1185">Reference proteome</keyword>
<dbReference type="SUPFAM" id="SSF140931">
    <property type="entry name" value="Fic-like"/>
    <property type="match status" value="1"/>
</dbReference>
<dbReference type="AlphaFoldDB" id="A0A1I0Y0Y0"/>
<dbReference type="InterPro" id="IPR040198">
    <property type="entry name" value="Fido_containing"/>
</dbReference>